<keyword evidence="5" id="KW-1185">Reference proteome</keyword>
<dbReference type="PANTHER" id="PTHR48081">
    <property type="entry name" value="AB HYDROLASE SUPERFAMILY PROTEIN C4A8.06C"/>
    <property type="match status" value="1"/>
</dbReference>
<organism evidence="4 5">
    <name type="scientific">Spirosoma sordidisoli</name>
    <dbReference type="NCBI Taxonomy" id="2502893"/>
    <lineage>
        <taxon>Bacteria</taxon>
        <taxon>Pseudomonadati</taxon>
        <taxon>Bacteroidota</taxon>
        <taxon>Cytophagia</taxon>
        <taxon>Cytophagales</taxon>
        <taxon>Cytophagaceae</taxon>
        <taxon>Spirosoma</taxon>
    </lineage>
</organism>
<dbReference type="PANTHER" id="PTHR48081:SF6">
    <property type="entry name" value="PEPTIDASE S9 PROLYL OLIGOPEPTIDASE CATALYTIC DOMAIN-CONTAINING PROTEIN"/>
    <property type="match status" value="1"/>
</dbReference>
<evidence type="ECO:0000313" key="5">
    <source>
        <dbReference type="Proteomes" id="UP000290407"/>
    </source>
</evidence>
<reference evidence="4 5" key="1">
    <citation type="submission" date="2019-01" db="EMBL/GenBank/DDBJ databases">
        <title>Spirosoma flava sp. nov., a propanil-degrading bacterium isolated from herbicide-contaminated soil.</title>
        <authorList>
            <person name="Zhang L."/>
            <person name="Jiang J.-D."/>
        </authorList>
    </citation>
    <scope>NUCLEOTIDE SEQUENCE [LARGE SCALE GENOMIC DNA]</scope>
    <source>
        <strain evidence="4 5">TY50</strain>
    </source>
</reference>
<dbReference type="Pfam" id="PF20434">
    <property type="entry name" value="BD-FAE"/>
    <property type="match status" value="1"/>
</dbReference>
<sequence>MRAFLLTVVMTTVLGSVAQSQEVLKLWPDGAIPNALPNVSITEKAETTDGILRISNVSVPTLTAYLPPKGKATGAAVMVCPGGGYSILAAGHEGEDIARWFNQMGITAFVLKYRLPDPKIMTNQHEVPLMDALQGLTLIRQQASRYGIDPAKIGIMGFSAGGHLASTVSTHYQRPPASARPDAARPDVARPDAARPNFAILLYPVITFGEKAHTGSRDKLLGTLNKSPELIADFSNELQVSAQTPPTFLVHSEDDKGVPVENSILYYLACLKHNVPAEMHLYPKGGHGYGLRTQKFGSLNSWPSACQAWLTAMGLAN</sequence>
<protein>
    <submittedName>
        <fullName evidence="4">Alpha/beta hydrolase</fullName>
    </submittedName>
</protein>
<keyword evidence="1 4" id="KW-0378">Hydrolase</keyword>
<evidence type="ECO:0000259" key="3">
    <source>
        <dbReference type="Pfam" id="PF20434"/>
    </source>
</evidence>
<feature type="region of interest" description="Disordered" evidence="2">
    <location>
        <begin position="170"/>
        <end position="189"/>
    </location>
</feature>
<dbReference type="EMBL" id="SBLB01000005">
    <property type="protein sequence ID" value="RYC68553.1"/>
    <property type="molecule type" value="Genomic_DNA"/>
</dbReference>
<dbReference type="Gene3D" id="3.40.50.1820">
    <property type="entry name" value="alpha/beta hydrolase"/>
    <property type="match status" value="1"/>
</dbReference>
<dbReference type="AlphaFoldDB" id="A0A4Q2UGQ2"/>
<gene>
    <name evidence="4" type="ORF">EQG79_19600</name>
</gene>
<accession>A0A4Q2UGQ2</accession>
<dbReference type="GO" id="GO:0016787">
    <property type="term" value="F:hydrolase activity"/>
    <property type="evidence" value="ECO:0007669"/>
    <property type="project" value="UniProtKB-KW"/>
</dbReference>
<name>A0A4Q2UGQ2_9BACT</name>
<evidence type="ECO:0000313" key="4">
    <source>
        <dbReference type="EMBL" id="RYC68553.1"/>
    </source>
</evidence>
<comment type="caution">
    <text evidence="4">The sequence shown here is derived from an EMBL/GenBank/DDBJ whole genome shotgun (WGS) entry which is preliminary data.</text>
</comment>
<feature type="domain" description="BD-FAE-like" evidence="3">
    <location>
        <begin position="64"/>
        <end position="265"/>
    </location>
</feature>
<dbReference type="InterPro" id="IPR049492">
    <property type="entry name" value="BD-FAE-like_dom"/>
</dbReference>
<dbReference type="Proteomes" id="UP000290407">
    <property type="component" value="Unassembled WGS sequence"/>
</dbReference>
<dbReference type="InterPro" id="IPR029058">
    <property type="entry name" value="AB_hydrolase_fold"/>
</dbReference>
<dbReference type="InterPro" id="IPR050300">
    <property type="entry name" value="GDXG_lipolytic_enzyme"/>
</dbReference>
<evidence type="ECO:0000256" key="2">
    <source>
        <dbReference type="SAM" id="MobiDB-lite"/>
    </source>
</evidence>
<dbReference type="SUPFAM" id="SSF53474">
    <property type="entry name" value="alpha/beta-Hydrolases"/>
    <property type="match status" value="1"/>
</dbReference>
<proteinExistence type="predicted"/>
<dbReference type="RefSeq" id="WP_129603351.1">
    <property type="nucleotide sequence ID" value="NZ_SBLB01000005.1"/>
</dbReference>
<evidence type="ECO:0000256" key="1">
    <source>
        <dbReference type="ARBA" id="ARBA00022801"/>
    </source>
</evidence>